<dbReference type="InterPro" id="IPR016155">
    <property type="entry name" value="Mopterin_synth/thiamin_S_b"/>
</dbReference>
<reference evidence="1 2" key="1">
    <citation type="submission" date="2019-03" db="EMBL/GenBank/DDBJ databases">
        <title>Metabolic potential of uncultured bacteria and archaea associated with petroleum seepage in deep-sea sediments.</title>
        <authorList>
            <person name="Dong X."/>
            <person name="Hubert C."/>
        </authorList>
    </citation>
    <scope>NUCLEOTIDE SEQUENCE [LARGE SCALE GENOMIC DNA]</scope>
    <source>
        <strain evidence="1">E44_bin3</strain>
    </source>
</reference>
<dbReference type="Pfam" id="PF02597">
    <property type="entry name" value="ThiS"/>
    <property type="match status" value="1"/>
</dbReference>
<dbReference type="InterPro" id="IPR010035">
    <property type="entry name" value="Thi_S"/>
</dbReference>
<proteinExistence type="predicted"/>
<dbReference type="Proteomes" id="UP000316517">
    <property type="component" value="Unassembled WGS sequence"/>
</dbReference>
<dbReference type="InterPro" id="IPR012675">
    <property type="entry name" value="Beta-grasp_dom_sf"/>
</dbReference>
<organism evidence="1 2">
    <name type="scientific">Aerophobetes bacterium</name>
    <dbReference type="NCBI Taxonomy" id="2030807"/>
    <lineage>
        <taxon>Bacteria</taxon>
        <taxon>Candidatus Aerophobota</taxon>
    </lineage>
</organism>
<dbReference type="NCBIfam" id="TIGR01683">
    <property type="entry name" value="thiS"/>
    <property type="match status" value="1"/>
</dbReference>
<accession>A0A523TL97</accession>
<dbReference type="CDD" id="cd00565">
    <property type="entry name" value="Ubl_ThiS"/>
    <property type="match status" value="1"/>
</dbReference>
<dbReference type="SUPFAM" id="SSF54285">
    <property type="entry name" value="MoaD/ThiS"/>
    <property type="match status" value="1"/>
</dbReference>
<dbReference type="InterPro" id="IPR003749">
    <property type="entry name" value="ThiS/MoaD-like"/>
</dbReference>
<name>A0A523TL97_UNCAE</name>
<gene>
    <name evidence="1" type="primary">thiS</name>
    <name evidence="1" type="ORF">E3J68_00055</name>
</gene>
<dbReference type="EMBL" id="SOJT01000003">
    <property type="protein sequence ID" value="TET31094.1"/>
    <property type="molecule type" value="Genomic_DNA"/>
</dbReference>
<comment type="caution">
    <text evidence="1">The sequence shown here is derived from an EMBL/GenBank/DDBJ whole genome shotgun (WGS) entry which is preliminary data.</text>
</comment>
<sequence length="86" mass="9791">MLTEETRKINIPEAGRMVSSIEIKLNGEKKMVKEGKTVEDMIQSLSLNPQRVMVMLNSELLLRTKYSYSLKEEDELEILPFFAAGG</sequence>
<dbReference type="AlphaFoldDB" id="A0A523TL97"/>
<protein>
    <submittedName>
        <fullName evidence="1">Sulfur carrier protein ThiS</fullName>
    </submittedName>
</protein>
<evidence type="ECO:0000313" key="1">
    <source>
        <dbReference type="EMBL" id="TET31094.1"/>
    </source>
</evidence>
<dbReference type="Gene3D" id="3.10.20.30">
    <property type="match status" value="1"/>
</dbReference>
<evidence type="ECO:0000313" key="2">
    <source>
        <dbReference type="Proteomes" id="UP000316517"/>
    </source>
</evidence>